<evidence type="ECO:0000313" key="3">
    <source>
        <dbReference type="EMBL" id="HIW09458.1"/>
    </source>
</evidence>
<dbReference type="GO" id="GO:0006355">
    <property type="term" value="P:regulation of DNA-templated transcription"/>
    <property type="evidence" value="ECO:0007669"/>
    <property type="project" value="InterPro"/>
</dbReference>
<dbReference type="GO" id="GO:0044010">
    <property type="term" value="P:single-species biofilm formation"/>
    <property type="evidence" value="ECO:0007669"/>
    <property type="project" value="InterPro"/>
</dbReference>
<dbReference type="PANTHER" id="PTHR38781">
    <property type="entry name" value="ANTITOXIN DINJ-RELATED"/>
    <property type="match status" value="1"/>
</dbReference>
<comment type="similarity">
    <text evidence="1">Belongs to the RelB/DinJ antitoxin family.</text>
</comment>
<dbReference type="GO" id="GO:0000987">
    <property type="term" value="F:cis-regulatory region sequence-specific DNA binding"/>
    <property type="evidence" value="ECO:0007669"/>
    <property type="project" value="InterPro"/>
</dbReference>
<dbReference type="PANTHER" id="PTHR38781:SF1">
    <property type="entry name" value="ANTITOXIN DINJ-RELATED"/>
    <property type="match status" value="1"/>
</dbReference>
<dbReference type="InterPro" id="IPR013321">
    <property type="entry name" value="Arc_rbn_hlx_hlx"/>
</dbReference>
<keyword evidence="2" id="KW-1277">Toxin-antitoxin system</keyword>
<dbReference type="PIRSF" id="PIRSF003108">
    <property type="entry name" value="DinJ"/>
    <property type="match status" value="1"/>
</dbReference>
<dbReference type="Pfam" id="PF04221">
    <property type="entry name" value="RelB"/>
    <property type="match status" value="1"/>
</dbReference>
<gene>
    <name evidence="3" type="ORF">H9890_08690</name>
</gene>
<dbReference type="GO" id="GO:0006351">
    <property type="term" value="P:DNA-templated transcription"/>
    <property type="evidence" value="ECO:0007669"/>
    <property type="project" value="TreeGrafter"/>
</dbReference>
<sequence length="90" mass="9944">MTPVSTNIKIDPVLKEQAQDLFESLGMNLTTAVNIFLRQSVREQAIPFRIGEPVPNAETLQAIRDARNGVGLSRGFTSVKELMEDLDADD</sequence>
<protein>
    <submittedName>
        <fullName evidence="3">Type II toxin-antitoxin system RelB/DinJ family antitoxin</fullName>
    </submittedName>
</protein>
<dbReference type="Gene3D" id="1.10.1220.10">
    <property type="entry name" value="Met repressor-like"/>
    <property type="match status" value="1"/>
</dbReference>
<accession>A0A9D1QAF5</accession>
<comment type="caution">
    <text evidence="3">The sequence shown here is derived from an EMBL/GenBank/DDBJ whole genome shotgun (WGS) entry which is preliminary data.</text>
</comment>
<proteinExistence type="inferred from homology"/>
<dbReference type="NCBIfam" id="TIGR02384">
    <property type="entry name" value="RelB_DinJ"/>
    <property type="match status" value="1"/>
</dbReference>
<dbReference type="InterPro" id="IPR007337">
    <property type="entry name" value="RelB/DinJ"/>
</dbReference>
<name>A0A9D1QAF5_9FIRM</name>
<dbReference type="Proteomes" id="UP000823933">
    <property type="component" value="Unassembled WGS sequence"/>
</dbReference>
<reference evidence="3" key="2">
    <citation type="submission" date="2021-04" db="EMBL/GenBank/DDBJ databases">
        <authorList>
            <person name="Gilroy R."/>
        </authorList>
    </citation>
    <scope>NUCLEOTIDE SEQUENCE</scope>
    <source>
        <strain evidence="3">ChiHcolR34-3080</strain>
    </source>
</reference>
<evidence type="ECO:0000313" key="4">
    <source>
        <dbReference type="Proteomes" id="UP000823933"/>
    </source>
</evidence>
<reference evidence="3" key="1">
    <citation type="journal article" date="2021" name="PeerJ">
        <title>Extensive microbial diversity within the chicken gut microbiome revealed by metagenomics and culture.</title>
        <authorList>
            <person name="Gilroy R."/>
            <person name="Ravi A."/>
            <person name="Getino M."/>
            <person name="Pursley I."/>
            <person name="Horton D.L."/>
            <person name="Alikhan N.F."/>
            <person name="Baker D."/>
            <person name="Gharbi K."/>
            <person name="Hall N."/>
            <person name="Watson M."/>
            <person name="Adriaenssens E.M."/>
            <person name="Foster-Nyarko E."/>
            <person name="Jarju S."/>
            <person name="Secka A."/>
            <person name="Antonio M."/>
            <person name="Oren A."/>
            <person name="Chaudhuri R.R."/>
            <person name="La Ragione R."/>
            <person name="Hildebrand F."/>
            <person name="Pallen M.J."/>
        </authorList>
    </citation>
    <scope>NUCLEOTIDE SEQUENCE</scope>
    <source>
        <strain evidence="3">ChiHcolR34-3080</strain>
    </source>
</reference>
<dbReference type="GO" id="GO:0015643">
    <property type="term" value="F:toxic substance binding"/>
    <property type="evidence" value="ECO:0007669"/>
    <property type="project" value="InterPro"/>
</dbReference>
<dbReference type="EMBL" id="DXHQ01000100">
    <property type="protein sequence ID" value="HIW09458.1"/>
    <property type="molecule type" value="Genomic_DNA"/>
</dbReference>
<dbReference type="AlphaFoldDB" id="A0A9D1QAF5"/>
<organism evidence="3 4">
    <name type="scientific">Candidatus Faecalibacterium intestinigallinarum</name>
    <dbReference type="NCBI Taxonomy" id="2838581"/>
    <lineage>
        <taxon>Bacteria</taxon>
        <taxon>Bacillati</taxon>
        <taxon>Bacillota</taxon>
        <taxon>Clostridia</taxon>
        <taxon>Eubacteriales</taxon>
        <taxon>Oscillospiraceae</taxon>
        <taxon>Faecalibacterium</taxon>
    </lineage>
</organism>
<dbReference type="InterPro" id="IPR026262">
    <property type="entry name" value="DinJ"/>
</dbReference>
<evidence type="ECO:0000256" key="2">
    <source>
        <dbReference type="ARBA" id="ARBA00022649"/>
    </source>
</evidence>
<evidence type="ECO:0000256" key="1">
    <source>
        <dbReference type="ARBA" id="ARBA00010562"/>
    </source>
</evidence>